<name>A0AAV6ZFN5_ENGPU</name>
<evidence type="ECO:0000256" key="1">
    <source>
        <dbReference type="ARBA" id="ARBA00004123"/>
    </source>
</evidence>
<dbReference type="EMBL" id="WNYA01001222">
    <property type="protein sequence ID" value="KAG8546152.1"/>
    <property type="molecule type" value="Genomic_DNA"/>
</dbReference>
<dbReference type="InterPro" id="IPR011257">
    <property type="entry name" value="DNA_glycosylase"/>
</dbReference>
<evidence type="ECO:0000256" key="9">
    <source>
        <dbReference type="ARBA" id="ARBA00062707"/>
    </source>
</evidence>
<dbReference type="CDD" id="cd01396">
    <property type="entry name" value="MeCP2_MBD"/>
    <property type="match status" value="1"/>
</dbReference>
<feature type="region of interest" description="Disordered" evidence="13">
    <location>
        <begin position="297"/>
        <end position="318"/>
    </location>
</feature>
<dbReference type="Gene3D" id="1.10.340.30">
    <property type="entry name" value="Hypothetical protein, domain 2"/>
    <property type="match status" value="1"/>
</dbReference>
<reference evidence="15" key="1">
    <citation type="thesis" date="2020" institute="ProQuest LLC" country="789 East Eisenhower Parkway, Ann Arbor, MI, USA">
        <title>Comparative Genomics and Chromosome Evolution.</title>
        <authorList>
            <person name="Mudd A.B."/>
        </authorList>
    </citation>
    <scope>NUCLEOTIDE SEQUENCE</scope>
    <source>
        <strain evidence="15">237g6f4</strain>
        <tissue evidence="15">Blood</tissue>
    </source>
</reference>
<evidence type="ECO:0000313" key="16">
    <source>
        <dbReference type="Proteomes" id="UP000824782"/>
    </source>
</evidence>
<keyword evidence="16" id="KW-1185">Reference proteome</keyword>
<feature type="compositionally biased region" description="Basic and acidic residues" evidence="13">
    <location>
        <begin position="201"/>
        <end position="214"/>
    </location>
</feature>
<protein>
    <recommendedName>
        <fullName evidence="10">Methyl-CpG-binding domain protein 4</fullName>
    </recommendedName>
    <alternativeName>
        <fullName evidence="11">Methyl-CpG-binding protein MBD4</fullName>
    </alternativeName>
    <alternativeName>
        <fullName evidence="12">Mismatch-specific DNA N-glycosylase</fullName>
    </alternativeName>
</protein>
<proteinExistence type="predicted"/>
<dbReference type="FunFam" id="1.10.340.30:FF:000051">
    <property type="entry name" value="Methyl-CpG-binding domain protein 4"/>
    <property type="match status" value="1"/>
</dbReference>
<dbReference type="GO" id="GO:0005634">
    <property type="term" value="C:nucleus"/>
    <property type="evidence" value="ECO:0007669"/>
    <property type="project" value="UniProtKB-SubCell"/>
</dbReference>
<dbReference type="SUPFAM" id="SSF54171">
    <property type="entry name" value="DNA-binding domain"/>
    <property type="match status" value="1"/>
</dbReference>
<feature type="region of interest" description="Disordered" evidence="13">
    <location>
        <begin position="199"/>
        <end position="260"/>
    </location>
</feature>
<evidence type="ECO:0000256" key="11">
    <source>
        <dbReference type="ARBA" id="ARBA00076709"/>
    </source>
</evidence>
<dbReference type="GO" id="GO:0003677">
    <property type="term" value="F:DNA binding"/>
    <property type="evidence" value="ECO:0007669"/>
    <property type="project" value="UniProtKB-KW"/>
</dbReference>
<comment type="subunit">
    <text evidence="9">Interacts with MLH1.</text>
</comment>
<dbReference type="InterPro" id="IPR017352">
    <property type="entry name" value="MBD4"/>
</dbReference>
<feature type="domain" description="MBD" evidence="14">
    <location>
        <begin position="56"/>
        <end position="127"/>
    </location>
</feature>
<evidence type="ECO:0000313" key="15">
    <source>
        <dbReference type="EMBL" id="KAG8546152.1"/>
    </source>
</evidence>
<evidence type="ECO:0000256" key="4">
    <source>
        <dbReference type="ARBA" id="ARBA00022801"/>
    </source>
</evidence>
<keyword evidence="6" id="KW-0234">DNA repair</keyword>
<comment type="function">
    <text evidence="8">Mismatch-specific DNA N-glycosylase involved in DNA repair. Has thymine glycosylase activity and is specific for G:T mismatches within methylated and unmethylated CpG sites. Can also remove uracil or 5-fluorouracil in G:U mismatches. Has no lyase activity. Was first identified as methyl-CpG-binding protein.</text>
</comment>
<dbReference type="PANTHER" id="PTHR15074:SF7">
    <property type="entry name" value="METHYL-CPG-BINDING DOMAIN PROTEIN 4"/>
    <property type="match status" value="1"/>
</dbReference>
<dbReference type="InterPro" id="IPR016177">
    <property type="entry name" value="DNA-bd_dom_sf"/>
</dbReference>
<accession>A0AAV6ZFN5</accession>
<evidence type="ECO:0000259" key="14">
    <source>
        <dbReference type="PROSITE" id="PS50982"/>
    </source>
</evidence>
<evidence type="ECO:0000256" key="10">
    <source>
        <dbReference type="ARBA" id="ARBA00069821"/>
    </source>
</evidence>
<evidence type="ECO:0000256" key="13">
    <source>
        <dbReference type="SAM" id="MobiDB-lite"/>
    </source>
</evidence>
<comment type="subcellular location">
    <subcellularLocation>
        <location evidence="1">Nucleus</location>
    </subcellularLocation>
</comment>
<dbReference type="EMBL" id="WNYA01001222">
    <property type="protein sequence ID" value="KAG8546151.1"/>
    <property type="molecule type" value="Genomic_DNA"/>
</dbReference>
<evidence type="ECO:0000256" key="12">
    <source>
        <dbReference type="ARBA" id="ARBA00083330"/>
    </source>
</evidence>
<keyword evidence="5" id="KW-0238">DNA-binding</keyword>
<dbReference type="PANTHER" id="PTHR15074">
    <property type="entry name" value="METHYL-CPG-BINDING PROTEIN"/>
    <property type="match status" value="1"/>
</dbReference>
<dbReference type="PIRSF" id="PIRSF038005">
    <property type="entry name" value="Methyl_CpG_bd_MBD4"/>
    <property type="match status" value="1"/>
</dbReference>
<evidence type="ECO:0000256" key="8">
    <source>
        <dbReference type="ARBA" id="ARBA00055831"/>
    </source>
</evidence>
<evidence type="ECO:0000256" key="3">
    <source>
        <dbReference type="ARBA" id="ARBA00022763"/>
    </source>
</evidence>
<evidence type="ECO:0000256" key="7">
    <source>
        <dbReference type="ARBA" id="ARBA00023242"/>
    </source>
</evidence>
<organism evidence="15 16">
    <name type="scientific">Engystomops pustulosus</name>
    <name type="common">Tungara frog</name>
    <name type="synonym">Physalaemus pustulosus</name>
    <dbReference type="NCBI Taxonomy" id="76066"/>
    <lineage>
        <taxon>Eukaryota</taxon>
        <taxon>Metazoa</taxon>
        <taxon>Chordata</taxon>
        <taxon>Craniata</taxon>
        <taxon>Vertebrata</taxon>
        <taxon>Euteleostomi</taxon>
        <taxon>Amphibia</taxon>
        <taxon>Batrachia</taxon>
        <taxon>Anura</taxon>
        <taxon>Neobatrachia</taxon>
        <taxon>Hyloidea</taxon>
        <taxon>Leptodactylidae</taxon>
        <taxon>Leiuperinae</taxon>
        <taxon>Engystomops</taxon>
    </lineage>
</organism>
<dbReference type="GO" id="GO:0008263">
    <property type="term" value="F:pyrimidine-specific mismatch base pair DNA N-glycosylase activity"/>
    <property type="evidence" value="ECO:0007669"/>
    <property type="project" value="InterPro"/>
</dbReference>
<evidence type="ECO:0000256" key="2">
    <source>
        <dbReference type="ARBA" id="ARBA00022553"/>
    </source>
</evidence>
<keyword evidence="4" id="KW-0378">Hydrolase</keyword>
<dbReference type="InterPro" id="IPR045138">
    <property type="entry name" value="MeCP2/MBD4"/>
</dbReference>
<dbReference type="Pfam" id="PF01429">
    <property type="entry name" value="MBD"/>
    <property type="match status" value="1"/>
</dbReference>
<feature type="region of interest" description="Disordered" evidence="13">
    <location>
        <begin position="1"/>
        <end position="41"/>
    </location>
</feature>
<dbReference type="SMART" id="SM00391">
    <property type="entry name" value="MBD"/>
    <property type="match status" value="1"/>
</dbReference>
<dbReference type="AlphaFoldDB" id="A0AAV6ZFN5"/>
<feature type="compositionally biased region" description="Basic and acidic residues" evidence="13">
    <location>
        <begin position="241"/>
        <end position="251"/>
    </location>
</feature>
<dbReference type="Proteomes" id="UP000824782">
    <property type="component" value="Unassembled WGS sequence"/>
</dbReference>
<keyword evidence="2" id="KW-0597">Phosphoprotein</keyword>
<dbReference type="InterPro" id="IPR001739">
    <property type="entry name" value="Methyl_CpG_DNA-bd"/>
</dbReference>
<gene>
    <name evidence="15" type="ORF">GDO81_019674</name>
</gene>
<evidence type="ECO:0000256" key="5">
    <source>
        <dbReference type="ARBA" id="ARBA00023125"/>
    </source>
</evidence>
<dbReference type="SUPFAM" id="SSF48150">
    <property type="entry name" value="DNA-glycosylase"/>
    <property type="match status" value="1"/>
</dbReference>
<dbReference type="GO" id="GO:0006281">
    <property type="term" value="P:DNA repair"/>
    <property type="evidence" value="ECO:0007669"/>
    <property type="project" value="UniProtKB-KW"/>
</dbReference>
<dbReference type="PROSITE" id="PS50982">
    <property type="entry name" value="MBD"/>
    <property type="match status" value="1"/>
</dbReference>
<feature type="compositionally biased region" description="Basic and acidic residues" evidence="13">
    <location>
        <begin position="14"/>
        <end position="25"/>
    </location>
</feature>
<comment type="caution">
    <text evidence="15">The sequence shown here is derived from an EMBL/GenBank/DDBJ whole genome shotgun (WGS) entry which is preliminary data.</text>
</comment>
<evidence type="ECO:0000256" key="6">
    <source>
        <dbReference type="ARBA" id="ARBA00023204"/>
    </source>
</evidence>
<keyword evidence="3" id="KW-0227">DNA damage</keyword>
<sequence>MPKRDTDIASMRSRRSDTMSHDQLKRNMAAPVQDRVEDSDPMETKVLNTDTESHSEVRSPGLSETVPEGWKKVVTQRRSGKTAGKYDVLFVSPQGTKLRSKCALVKYLGINHVKMKLEDFDFSAPPRKLKRNEAAKDIAPVGTEKEEAEGSADIKSPLREPEAKPVYSGKVQDGDDNIFTVGEKVKNVKRVGRKRVRSLRRISERGLKDTDKVTRPRKHSVAKQEESGQNKYNKRVNSRKRNQESEADLKTDPQILVSRDSGKIEKSIDLTETNVTCSEKTQEMSVCNLQQTTDSDFHWESSDQDSIPRSQVDKRKTSPYFSKKALREAMEPPRRKTFSKWTPPRSPFNLVQETLFHDPWKLLIATIFLNKTSGKMAIPVLWTFLEKYPTPEVARTTDWKEMSELLQPLGLYELRAKTIVRFSDEYLTKKWRYPIELHGIGKYGNDSYRIFCVNEWKEVHPEDHKLNSYHAWLWENKESLGLD</sequence>
<feature type="region of interest" description="Disordered" evidence="13">
    <location>
        <begin position="131"/>
        <end position="173"/>
    </location>
</feature>
<keyword evidence="7" id="KW-0539">Nucleus</keyword>
<dbReference type="Gene3D" id="3.30.890.10">
    <property type="entry name" value="Methyl-cpg-binding Protein 2, Chain A"/>
    <property type="match status" value="1"/>
</dbReference>